<reference evidence="2" key="1">
    <citation type="journal article" date="2011" name="Appl. Environ. Microbiol.">
        <title>Bacteriophages LIMElight and LIMEzero of Pantoea agglomerans, belonging to the "phiKMV-like viruses".</title>
        <authorList>
            <person name="Adriaenssens E.M."/>
            <person name="Ceyssens P.J."/>
            <person name="Dunon V."/>
            <person name="Ackermann H.W."/>
            <person name="Van Vaerenbergh J."/>
            <person name="Maes M."/>
            <person name="De Proft M."/>
            <person name="Lavigne R."/>
        </authorList>
    </citation>
    <scope>NUCLEOTIDE SEQUENCE [LARGE SCALE GENOMIC DNA]</scope>
</reference>
<name>E1Y3U3_9CAUD</name>
<organism evidence="1 2">
    <name type="scientific">Pantoea phage LIMElight</name>
    <dbReference type="NCBI Taxonomy" id="881915"/>
    <lineage>
        <taxon>Viruses</taxon>
        <taxon>Duplodnaviria</taxon>
        <taxon>Heunggongvirae</taxon>
        <taxon>Uroviricota</taxon>
        <taxon>Caudoviricetes</taxon>
        <taxon>Autographivirales</taxon>
        <taxon>Autoscriptoviridae</taxon>
        <taxon>Slopekvirinae</taxon>
        <taxon>Limelightvirus</taxon>
        <taxon>Limelightvirus limelight</taxon>
    </lineage>
</organism>
<evidence type="ECO:0000313" key="2">
    <source>
        <dbReference type="Proteomes" id="UP000006684"/>
    </source>
</evidence>
<accession>E1Y3U3</accession>
<dbReference type="KEGG" id="vg:14006760"/>
<keyword evidence="2" id="KW-1185">Reference proteome</keyword>
<protein>
    <submittedName>
        <fullName evidence="1">Uncharacterized protein</fullName>
    </submittedName>
</protein>
<evidence type="ECO:0000313" key="1">
    <source>
        <dbReference type="EMBL" id="CBW54795.1"/>
    </source>
</evidence>
<proteinExistence type="predicted"/>
<dbReference type="Proteomes" id="UP000006684">
    <property type="component" value="Segment"/>
</dbReference>
<dbReference type="EMBL" id="FR687252">
    <property type="protein sequence ID" value="CBW54795.1"/>
    <property type="molecule type" value="Genomic_DNA"/>
</dbReference>
<dbReference type="GeneID" id="14006760"/>
<dbReference type="RefSeq" id="YP_007002890.1">
    <property type="nucleotide sequence ID" value="NC_019454.1"/>
</dbReference>
<dbReference type="OrthoDB" id="11917at10239"/>
<sequence>MKHSSVLLASSEIEPYVRQFHIFGHGIANGVPEDIHLQRMLKETDGQMGLLISANSEPVALATLVPGIVEDSHFPGAGLICVYLAGRLGVSGVRYLHRCLRQLAADNGGSWYCISSRVSTYEYRNRYYMIGEHP</sequence>